<dbReference type="PANTHER" id="PTHR43774:SF1">
    <property type="entry name" value="PEPTIDE METHIONINE SULFOXIDE REDUCTASE MSRA 2"/>
    <property type="match status" value="1"/>
</dbReference>
<feature type="domain" description="Peptide methionine sulphoxide reductase MsrA" evidence="5">
    <location>
        <begin position="7"/>
        <end position="157"/>
    </location>
</feature>
<dbReference type="PANTHER" id="PTHR43774">
    <property type="entry name" value="PEPTIDE METHIONINE SULFOXIDE REDUCTASE"/>
    <property type="match status" value="1"/>
</dbReference>
<organism evidence="6 7">
    <name type="scientific">Frischella japonica</name>
    <dbReference type="NCBI Taxonomy" id="2741544"/>
    <lineage>
        <taxon>Bacteria</taxon>
        <taxon>Pseudomonadati</taxon>
        <taxon>Pseudomonadota</taxon>
        <taxon>Gammaproteobacteria</taxon>
        <taxon>Orbales</taxon>
        <taxon>Orbaceae</taxon>
        <taxon>Frischella</taxon>
    </lineage>
</organism>
<dbReference type="Proteomes" id="UP000651208">
    <property type="component" value="Unassembled WGS sequence"/>
</dbReference>
<dbReference type="GO" id="GO:0008113">
    <property type="term" value="F:peptide-methionine (S)-S-oxide reductase activity"/>
    <property type="evidence" value="ECO:0007669"/>
    <property type="project" value="UniProtKB-EC"/>
</dbReference>
<comment type="function">
    <text evidence="4">Has an important function as a repair enzyme for proteins that have been inactivated by oxidation. Catalyzes the reversible oxidation-reduction of methionine sulfoxide in proteins to methionine.</text>
</comment>
<accession>A0ABR7QXG8</accession>
<comment type="catalytic activity">
    <reaction evidence="3 4">
        <text>[thioredoxin]-disulfide + L-methionine + H2O = L-methionine (S)-S-oxide + [thioredoxin]-dithiol</text>
        <dbReference type="Rhea" id="RHEA:19993"/>
        <dbReference type="Rhea" id="RHEA-COMP:10698"/>
        <dbReference type="Rhea" id="RHEA-COMP:10700"/>
        <dbReference type="ChEBI" id="CHEBI:15377"/>
        <dbReference type="ChEBI" id="CHEBI:29950"/>
        <dbReference type="ChEBI" id="CHEBI:50058"/>
        <dbReference type="ChEBI" id="CHEBI:57844"/>
        <dbReference type="ChEBI" id="CHEBI:58772"/>
        <dbReference type="EC" id="1.8.4.11"/>
    </reaction>
</comment>
<keyword evidence="7" id="KW-1185">Reference proteome</keyword>
<sequence>MKQFELATFAGGCFWCMVKPFDQYEGVEKVVSGYTGGTLENPTYQEVCHGGTGHTEAVQITFDPQKITYKQLLDIFWQQIDPTDSNGQFADRGDSYRPVIFYHNEYQLQQAQDSKAALQASHRFAHPIKVAIEPAKKFYPAEDYHQDFYRKQPNHYQRYHKMSGRADFIIKHWHDNK</sequence>
<evidence type="ECO:0000259" key="5">
    <source>
        <dbReference type="Pfam" id="PF01625"/>
    </source>
</evidence>
<evidence type="ECO:0000256" key="1">
    <source>
        <dbReference type="ARBA" id="ARBA00023002"/>
    </source>
</evidence>
<comment type="caution">
    <text evidence="6">The sequence shown here is derived from an EMBL/GenBank/DDBJ whole genome shotgun (WGS) entry which is preliminary data.</text>
</comment>
<reference evidence="6 7" key="1">
    <citation type="submission" date="2020-06" db="EMBL/GenBank/DDBJ databases">
        <title>Frischella cerana isolated from Apis cerana gut homogenate.</title>
        <authorList>
            <person name="Wolter L.A."/>
            <person name="Suenami S."/>
            <person name="Miyazaki R."/>
        </authorList>
    </citation>
    <scope>NUCLEOTIDE SEQUENCE [LARGE SCALE GENOMIC DNA]</scope>
    <source>
        <strain evidence="6 7">Ac13</strain>
    </source>
</reference>
<feature type="active site" evidence="4">
    <location>
        <position position="13"/>
    </location>
</feature>
<keyword evidence="1 4" id="KW-0560">Oxidoreductase</keyword>
<proteinExistence type="inferred from homology"/>
<dbReference type="SUPFAM" id="SSF55068">
    <property type="entry name" value="Peptide methionine sulfoxide reductase"/>
    <property type="match status" value="1"/>
</dbReference>
<evidence type="ECO:0000313" key="6">
    <source>
        <dbReference type="EMBL" id="MBC9130785.1"/>
    </source>
</evidence>
<dbReference type="HAMAP" id="MF_01401">
    <property type="entry name" value="MsrA"/>
    <property type="match status" value="1"/>
</dbReference>
<dbReference type="NCBIfam" id="TIGR00401">
    <property type="entry name" value="msrA"/>
    <property type="match status" value="1"/>
</dbReference>
<dbReference type="RefSeq" id="WP_187755231.1">
    <property type="nucleotide sequence ID" value="NZ_JABURY010000013.1"/>
</dbReference>
<name>A0ABR7QXG8_9GAMM</name>
<dbReference type="InterPro" id="IPR002569">
    <property type="entry name" value="Met_Sox_Rdtase_MsrA_dom"/>
</dbReference>
<gene>
    <name evidence="4 6" type="primary">msrA</name>
    <name evidence="6" type="ORF">FcAc13_05615</name>
</gene>
<dbReference type="Gene3D" id="3.30.1060.10">
    <property type="entry name" value="Peptide methionine sulphoxide reductase MsrA"/>
    <property type="match status" value="1"/>
</dbReference>
<evidence type="ECO:0000313" key="7">
    <source>
        <dbReference type="Proteomes" id="UP000651208"/>
    </source>
</evidence>
<dbReference type="Pfam" id="PF01625">
    <property type="entry name" value="PMSR"/>
    <property type="match status" value="1"/>
</dbReference>
<dbReference type="EC" id="1.8.4.11" evidence="4"/>
<evidence type="ECO:0000256" key="4">
    <source>
        <dbReference type="HAMAP-Rule" id="MF_01401"/>
    </source>
</evidence>
<comment type="similarity">
    <text evidence="4">Belongs to the MsrA Met sulfoxide reductase family.</text>
</comment>
<protein>
    <recommendedName>
        <fullName evidence="4">Peptide methionine sulfoxide reductase MsrA</fullName>
        <shortName evidence="4">Protein-methionine-S-oxide reductase</shortName>
        <ecNumber evidence="4">1.8.4.11</ecNumber>
    </recommendedName>
    <alternativeName>
        <fullName evidence="4">Peptide-methionine (S)-S-oxide reductase</fullName>
        <shortName evidence="4">Peptide Met(O) reductase</shortName>
    </alternativeName>
</protein>
<evidence type="ECO:0000256" key="2">
    <source>
        <dbReference type="ARBA" id="ARBA00047806"/>
    </source>
</evidence>
<dbReference type="EMBL" id="JABURY010000013">
    <property type="protein sequence ID" value="MBC9130785.1"/>
    <property type="molecule type" value="Genomic_DNA"/>
</dbReference>
<dbReference type="InterPro" id="IPR036509">
    <property type="entry name" value="Met_Sox_Rdtase_MsrA_sf"/>
</dbReference>
<evidence type="ECO:0000256" key="3">
    <source>
        <dbReference type="ARBA" id="ARBA00048782"/>
    </source>
</evidence>
<comment type="catalytic activity">
    <reaction evidence="2 4">
        <text>L-methionyl-[protein] + [thioredoxin]-disulfide + H2O = L-methionyl-(S)-S-oxide-[protein] + [thioredoxin]-dithiol</text>
        <dbReference type="Rhea" id="RHEA:14217"/>
        <dbReference type="Rhea" id="RHEA-COMP:10698"/>
        <dbReference type="Rhea" id="RHEA-COMP:10700"/>
        <dbReference type="Rhea" id="RHEA-COMP:12313"/>
        <dbReference type="Rhea" id="RHEA-COMP:12315"/>
        <dbReference type="ChEBI" id="CHEBI:15377"/>
        <dbReference type="ChEBI" id="CHEBI:16044"/>
        <dbReference type="ChEBI" id="CHEBI:29950"/>
        <dbReference type="ChEBI" id="CHEBI:44120"/>
        <dbReference type="ChEBI" id="CHEBI:50058"/>
        <dbReference type="EC" id="1.8.4.11"/>
    </reaction>
</comment>